<protein>
    <submittedName>
        <fullName evidence="2">Uncharacterized protein</fullName>
    </submittedName>
</protein>
<keyword evidence="3" id="KW-1185">Reference proteome</keyword>
<dbReference type="AlphaFoldDB" id="A0A9D3LXY9"/>
<dbReference type="Proteomes" id="UP001044222">
    <property type="component" value="Chromosome 11"/>
</dbReference>
<evidence type="ECO:0000313" key="2">
    <source>
        <dbReference type="EMBL" id="KAG5839101.1"/>
    </source>
</evidence>
<dbReference type="EMBL" id="JAFIRN010000011">
    <property type="protein sequence ID" value="KAG5839101.1"/>
    <property type="molecule type" value="Genomic_DNA"/>
</dbReference>
<evidence type="ECO:0000313" key="3">
    <source>
        <dbReference type="Proteomes" id="UP001044222"/>
    </source>
</evidence>
<comment type="caution">
    <text evidence="2">The sequence shown here is derived from an EMBL/GenBank/DDBJ whole genome shotgun (WGS) entry which is preliminary data.</text>
</comment>
<sequence length="144" mass="15619">MELSLKQKRLSRLVLCNRATASQCEVRGLDQVANAKQVHIHFHLNGALPTVDLHGIRLSRWRFHRVRGFPQGRAGSHRSWSRAGLPKGRAGSHGSLGHARSPEGWAGSHRSLGDGGSPKGRAGSHGSLGEPRSSKSWAGRDRSL</sequence>
<proteinExistence type="predicted"/>
<accession>A0A9D3LXY9</accession>
<evidence type="ECO:0000256" key="1">
    <source>
        <dbReference type="SAM" id="MobiDB-lite"/>
    </source>
</evidence>
<gene>
    <name evidence="2" type="ORF">ANANG_G00201360</name>
</gene>
<feature type="region of interest" description="Disordered" evidence="1">
    <location>
        <begin position="70"/>
        <end position="144"/>
    </location>
</feature>
<reference evidence="2" key="1">
    <citation type="submission" date="2021-01" db="EMBL/GenBank/DDBJ databases">
        <title>A chromosome-scale assembly of European eel, Anguilla anguilla.</title>
        <authorList>
            <person name="Henkel C."/>
            <person name="Jong-Raadsen S.A."/>
            <person name="Dufour S."/>
            <person name="Weltzien F.-A."/>
            <person name="Palstra A.P."/>
            <person name="Pelster B."/>
            <person name="Spaink H.P."/>
            <person name="Van Den Thillart G.E."/>
            <person name="Jansen H."/>
            <person name="Zahm M."/>
            <person name="Klopp C."/>
            <person name="Cedric C."/>
            <person name="Louis A."/>
            <person name="Berthelot C."/>
            <person name="Parey E."/>
            <person name="Roest Crollius H."/>
            <person name="Montfort J."/>
            <person name="Robinson-Rechavi M."/>
            <person name="Bucao C."/>
            <person name="Bouchez O."/>
            <person name="Gislard M."/>
            <person name="Lluch J."/>
            <person name="Milhes M."/>
            <person name="Lampietro C."/>
            <person name="Lopez Roques C."/>
            <person name="Donnadieu C."/>
            <person name="Braasch I."/>
            <person name="Desvignes T."/>
            <person name="Postlethwait J."/>
            <person name="Bobe J."/>
            <person name="Guiguen Y."/>
            <person name="Dirks R."/>
        </authorList>
    </citation>
    <scope>NUCLEOTIDE SEQUENCE</scope>
    <source>
        <strain evidence="2">Tag_6206</strain>
        <tissue evidence="2">Liver</tissue>
    </source>
</reference>
<organism evidence="2 3">
    <name type="scientific">Anguilla anguilla</name>
    <name type="common">European freshwater eel</name>
    <name type="synonym">Muraena anguilla</name>
    <dbReference type="NCBI Taxonomy" id="7936"/>
    <lineage>
        <taxon>Eukaryota</taxon>
        <taxon>Metazoa</taxon>
        <taxon>Chordata</taxon>
        <taxon>Craniata</taxon>
        <taxon>Vertebrata</taxon>
        <taxon>Euteleostomi</taxon>
        <taxon>Actinopterygii</taxon>
        <taxon>Neopterygii</taxon>
        <taxon>Teleostei</taxon>
        <taxon>Anguilliformes</taxon>
        <taxon>Anguillidae</taxon>
        <taxon>Anguilla</taxon>
    </lineage>
</organism>
<name>A0A9D3LXY9_ANGAN</name>